<reference evidence="1" key="1">
    <citation type="submission" date="2014-11" db="EMBL/GenBank/DDBJ databases">
        <authorList>
            <person name="Amaro Gonzalez C."/>
        </authorList>
    </citation>
    <scope>NUCLEOTIDE SEQUENCE</scope>
</reference>
<dbReference type="EMBL" id="GBXM01079048">
    <property type="protein sequence ID" value="JAH29529.1"/>
    <property type="molecule type" value="Transcribed_RNA"/>
</dbReference>
<name>A0A0E9RK97_ANGAN</name>
<organism evidence="1">
    <name type="scientific">Anguilla anguilla</name>
    <name type="common">European freshwater eel</name>
    <name type="synonym">Muraena anguilla</name>
    <dbReference type="NCBI Taxonomy" id="7936"/>
    <lineage>
        <taxon>Eukaryota</taxon>
        <taxon>Metazoa</taxon>
        <taxon>Chordata</taxon>
        <taxon>Craniata</taxon>
        <taxon>Vertebrata</taxon>
        <taxon>Euteleostomi</taxon>
        <taxon>Actinopterygii</taxon>
        <taxon>Neopterygii</taxon>
        <taxon>Teleostei</taxon>
        <taxon>Anguilliformes</taxon>
        <taxon>Anguillidae</taxon>
        <taxon>Anguilla</taxon>
    </lineage>
</organism>
<dbReference type="AlphaFoldDB" id="A0A0E9RK97"/>
<reference evidence="1" key="2">
    <citation type="journal article" date="2015" name="Fish Shellfish Immunol.">
        <title>Early steps in the European eel (Anguilla anguilla)-Vibrio vulnificus interaction in the gills: Role of the RtxA13 toxin.</title>
        <authorList>
            <person name="Callol A."/>
            <person name="Pajuelo D."/>
            <person name="Ebbesson L."/>
            <person name="Teles M."/>
            <person name="MacKenzie S."/>
            <person name="Amaro C."/>
        </authorList>
    </citation>
    <scope>NUCLEOTIDE SEQUENCE</scope>
</reference>
<protein>
    <submittedName>
        <fullName evidence="1">Uncharacterized protein</fullName>
    </submittedName>
</protein>
<evidence type="ECO:0000313" key="1">
    <source>
        <dbReference type="EMBL" id="JAH29529.1"/>
    </source>
</evidence>
<accession>A0A0E9RK97</accession>
<sequence>MPPLQGCWPQLALGWVRLNLRSSVVHKSAKRAAFIERAHISGERRTERILLQLMNVNALAKVNDAHALLTQHVIL</sequence>
<proteinExistence type="predicted"/>